<dbReference type="PROSITE" id="PS51459">
    <property type="entry name" value="FIDO"/>
    <property type="match status" value="1"/>
</dbReference>
<protein>
    <recommendedName>
        <fullName evidence="1">Fido domain-containing protein</fullName>
    </recommendedName>
</protein>
<accession>A0A1F4V2G0</accession>
<sequence length="127" mass="14140">MRYLTVEEVILIHEYVLQLYGGVPGIRSIALLESAVHRPGTSFGGSALYLSVFDKAASLIHAIIKNHPFVDGNKRTAIVSGIVFLRMNKYKLVVSEKRLIKLALDIADSEISLNDLSEFLKSYSVFK</sequence>
<evidence type="ECO:0000259" key="1">
    <source>
        <dbReference type="PROSITE" id="PS51459"/>
    </source>
</evidence>
<dbReference type="Pfam" id="PF02661">
    <property type="entry name" value="Fic"/>
    <property type="match status" value="1"/>
</dbReference>
<proteinExistence type="predicted"/>
<dbReference type="GO" id="GO:0016301">
    <property type="term" value="F:kinase activity"/>
    <property type="evidence" value="ECO:0007669"/>
    <property type="project" value="InterPro"/>
</dbReference>
<dbReference type="Gene3D" id="1.20.120.1870">
    <property type="entry name" value="Fic/DOC protein, Fido domain"/>
    <property type="match status" value="1"/>
</dbReference>
<dbReference type="NCBIfam" id="TIGR01550">
    <property type="entry name" value="DOC_P1"/>
    <property type="match status" value="1"/>
</dbReference>
<dbReference type="EMBL" id="MEUT01000023">
    <property type="protein sequence ID" value="OGC51371.1"/>
    <property type="molecule type" value="Genomic_DNA"/>
</dbReference>
<dbReference type="PIRSF" id="PIRSF018297">
    <property type="entry name" value="Doc"/>
    <property type="match status" value="1"/>
</dbReference>
<dbReference type="SUPFAM" id="SSF140931">
    <property type="entry name" value="Fic-like"/>
    <property type="match status" value="1"/>
</dbReference>
<dbReference type="InterPro" id="IPR053737">
    <property type="entry name" value="Type_II_TA_Toxin"/>
</dbReference>
<dbReference type="PANTHER" id="PTHR39426:SF1">
    <property type="entry name" value="HOMOLOGY TO DEATH-ON-CURING PROTEIN OF PHAGE P1"/>
    <property type="match status" value="1"/>
</dbReference>
<feature type="domain" description="Fido" evidence="1">
    <location>
        <begin position="4"/>
        <end position="122"/>
    </location>
</feature>
<dbReference type="STRING" id="1802610.A2W32_02065"/>
<dbReference type="InterPro" id="IPR006440">
    <property type="entry name" value="Doc"/>
</dbReference>
<comment type="caution">
    <text evidence="2">The sequence shown here is derived from an EMBL/GenBank/DDBJ whole genome shotgun (WGS) entry which is preliminary data.</text>
</comment>
<dbReference type="PANTHER" id="PTHR39426">
    <property type="entry name" value="HOMOLOGY TO DEATH-ON-CURING PROTEIN OF PHAGE P1"/>
    <property type="match status" value="1"/>
</dbReference>
<reference evidence="2 3" key="1">
    <citation type="journal article" date="2016" name="Nat. Commun.">
        <title>Thousands of microbial genomes shed light on interconnected biogeochemical processes in an aquifer system.</title>
        <authorList>
            <person name="Anantharaman K."/>
            <person name="Brown C.T."/>
            <person name="Hug L.A."/>
            <person name="Sharon I."/>
            <person name="Castelle C.J."/>
            <person name="Probst A.J."/>
            <person name="Thomas B.C."/>
            <person name="Singh A."/>
            <person name="Wilkins M.J."/>
            <person name="Karaoz U."/>
            <person name="Brodie E.L."/>
            <person name="Williams K.H."/>
            <person name="Hubbard S.S."/>
            <person name="Banfield J.F."/>
        </authorList>
    </citation>
    <scope>NUCLEOTIDE SEQUENCE [LARGE SCALE GENOMIC DNA]</scope>
</reference>
<organism evidence="2 3">
    <name type="scientific">candidate division WWE3 bacterium RBG_16_37_10</name>
    <dbReference type="NCBI Taxonomy" id="1802610"/>
    <lineage>
        <taxon>Bacteria</taxon>
        <taxon>Katanobacteria</taxon>
    </lineage>
</organism>
<evidence type="ECO:0000313" key="2">
    <source>
        <dbReference type="EMBL" id="OGC51371.1"/>
    </source>
</evidence>
<dbReference type="AlphaFoldDB" id="A0A1F4V2G0"/>
<dbReference type="InterPro" id="IPR003812">
    <property type="entry name" value="Fido"/>
</dbReference>
<dbReference type="Proteomes" id="UP000177371">
    <property type="component" value="Unassembled WGS sequence"/>
</dbReference>
<gene>
    <name evidence="2" type="ORF">A2W32_02065</name>
</gene>
<evidence type="ECO:0000313" key="3">
    <source>
        <dbReference type="Proteomes" id="UP000177371"/>
    </source>
</evidence>
<name>A0A1F4V2G0_UNCKA</name>
<dbReference type="InterPro" id="IPR036597">
    <property type="entry name" value="Fido-like_dom_sf"/>
</dbReference>